<protein>
    <submittedName>
        <fullName evidence="5">GlxA family transcriptional regulator</fullName>
    </submittedName>
</protein>
<evidence type="ECO:0000259" key="4">
    <source>
        <dbReference type="PROSITE" id="PS01124"/>
    </source>
</evidence>
<name>A0A3A5JYF2_9HYPH</name>
<evidence type="ECO:0000256" key="3">
    <source>
        <dbReference type="ARBA" id="ARBA00023163"/>
    </source>
</evidence>
<dbReference type="PANTHER" id="PTHR43130">
    <property type="entry name" value="ARAC-FAMILY TRANSCRIPTIONAL REGULATOR"/>
    <property type="match status" value="1"/>
</dbReference>
<keyword evidence="6" id="KW-1185">Reference proteome</keyword>
<dbReference type="InterPro" id="IPR002818">
    <property type="entry name" value="DJ-1/PfpI"/>
</dbReference>
<comment type="caution">
    <text evidence="5">The sequence shown here is derived from an EMBL/GenBank/DDBJ whole genome shotgun (WGS) entry which is preliminary data.</text>
</comment>
<dbReference type="Gene3D" id="1.10.10.60">
    <property type="entry name" value="Homeodomain-like"/>
    <property type="match status" value="2"/>
</dbReference>
<dbReference type="Pfam" id="PF01965">
    <property type="entry name" value="DJ-1_PfpI"/>
    <property type="match status" value="1"/>
</dbReference>
<proteinExistence type="predicted"/>
<evidence type="ECO:0000313" key="5">
    <source>
        <dbReference type="EMBL" id="RJT23276.1"/>
    </source>
</evidence>
<organism evidence="5 6">
    <name type="scientific">Mesorhizobium waimense</name>
    <dbReference type="NCBI Taxonomy" id="1300307"/>
    <lineage>
        <taxon>Bacteria</taxon>
        <taxon>Pseudomonadati</taxon>
        <taxon>Pseudomonadota</taxon>
        <taxon>Alphaproteobacteria</taxon>
        <taxon>Hyphomicrobiales</taxon>
        <taxon>Phyllobacteriaceae</taxon>
        <taxon>Mesorhizobium</taxon>
    </lineage>
</organism>
<dbReference type="InterPro" id="IPR018062">
    <property type="entry name" value="HTH_AraC-typ_CS"/>
</dbReference>
<dbReference type="SUPFAM" id="SSF52317">
    <property type="entry name" value="Class I glutamine amidotransferase-like"/>
    <property type="match status" value="1"/>
</dbReference>
<dbReference type="PANTHER" id="PTHR43130:SF3">
    <property type="entry name" value="HTH-TYPE TRANSCRIPTIONAL REGULATOR RV1931C"/>
    <property type="match status" value="1"/>
</dbReference>
<dbReference type="GO" id="GO:0003700">
    <property type="term" value="F:DNA-binding transcription factor activity"/>
    <property type="evidence" value="ECO:0007669"/>
    <property type="project" value="InterPro"/>
</dbReference>
<dbReference type="EMBL" id="QZWZ01000093">
    <property type="protein sequence ID" value="RJT23276.1"/>
    <property type="molecule type" value="Genomic_DNA"/>
</dbReference>
<dbReference type="Pfam" id="PF12833">
    <property type="entry name" value="HTH_18"/>
    <property type="match status" value="1"/>
</dbReference>
<dbReference type="Gene3D" id="3.40.50.880">
    <property type="match status" value="1"/>
</dbReference>
<keyword evidence="3" id="KW-0804">Transcription</keyword>
<dbReference type="InterPro" id="IPR020449">
    <property type="entry name" value="Tscrpt_reg_AraC-type_HTH"/>
</dbReference>
<evidence type="ECO:0000313" key="6">
    <source>
        <dbReference type="Proteomes" id="UP000272706"/>
    </source>
</evidence>
<dbReference type="OrthoDB" id="9793400at2"/>
<dbReference type="AlphaFoldDB" id="A0A3A5JYF2"/>
<keyword evidence="1" id="KW-0805">Transcription regulation</keyword>
<dbReference type="Proteomes" id="UP000272706">
    <property type="component" value="Unassembled WGS sequence"/>
</dbReference>
<dbReference type="SUPFAM" id="SSF46689">
    <property type="entry name" value="Homeodomain-like"/>
    <property type="match status" value="2"/>
</dbReference>
<dbReference type="PROSITE" id="PS01124">
    <property type="entry name" value="HTH_ARAC_FAMILY_2"/>
    <property type="match status" value="1"/>
</dbReference>
<reference evidence="5 6" key="1">
    <citation type="submission" date="2018-09" db="EMBL/GenBank/DDBJ databases">
        <title>Mesorhizobium carmichaelinearum sp. nov. isolated from Carmichaelinea spp. root nodules in New Zealand.</title>
        <authorList>
            <person name="De Meyer S.E."/>
        </authorList>
    </citation>
    <scope>NUCLEOTIDE SEQUENCE [LARGE SCALE GENOMIC DNA]</scope>
    <source>
        <strain evidence="5 6">ICMP19557</strain>
    </source>
</reference>
<dbReference type="InterPro" id="IPR018060">
    <property type="entry name" value="HTH_AraC"/>
</dbReference>
<dbReference type="PRINTS" id="PR00032">
    <property type="entry name" value="HTHARAC"/>
</dbReference>
<accession>A0A3A5JYF2</accession>
<dbReference type="PROSITE" id="PS00041">
    <property type="entry name" value="HTH_ARAC_FAMILY_1"/>
    <property type="match status" value="1"/>
</dbReference>
<keyword evidence="2" id="KW-0238">DNA-binding</keyword>
<dbReference type="SMART" id="SM00342">
    <property type="entry name" value="HTH_ARAC"/>
    <property type="match status" value="1"/>
</dbReference>
<dbReference type="InterPro" id="IPR029062">
    <property type="entry name" value="Class_I_gatase-like"/>
</dbReference>
<dbReference type="InterPro" id="IPR052158">
    <property type="entry name" value="INH-QAR"/>
</dbReference>
<dbReference type="GO" id="GO:0043565">
    <property type="term" value="F:sequence-specific DNA binding"/>
    <property type="evidence" value="ECO:0007669"/>
    <property type="project" value="InterPro"/>
</dbReference>
<dbReference type="CDD" id="cd03136">
    <property type="entry name" value="GATase1_AraC_ArgR_like"/>
    <property type="match status" value="1"/>
</dbReference>
<sequence>MDTIISRTTSRLRTDVIPPRVTPIHFSQAHTRCYHVSVLLVPEFSQLCLSSIIEPLRLANMLSRRELFKWRIIGLSVGPVKCANGISLGVTTDIESERAAVNGGSVPDAAIVCAGEAVEQFCTSSAISLLRLYKRRGVTLFGVNTGTWLLAKSGLLDGIRCTIHWRKAAALSERFKDLKVETALCVRHEPFITCSGGFAAFDMMVDTIEKVFGNELARTVCRYMATDTARHGTEPAAMPASLRRAGASAKLIGAIRLMESNLEHPLSLNRIAKMVSSSRRQLERLFHNYLLTTPCRHYLNLRLSRARQLLESTELRIIEIAFACGFESPSHFSKTFREHYGEAPNVMRMVARVPEVS</sequence>
<feature type="domain" description="HTH araC/xylS-type" evidence="4">
    <location>
        <begin position="252"/>
        <end position="350"/>
    </location>
</feature>
<dbReference type="InterPro" id="IPR009057">
    <property type="entry name" value="Homeodomain-like_sf"/>
</dbReference>
<evidence type="ECO:0000256" key="1">
    <source>
        <dbReference type="ARBA" id="ARBA00023015"/>
    </source>
</evidence>
<gene>
    <name evidence="5" type="ORF">D3227_38960</name>
</gene>
<evidence type="ECO:0000256" key="2">
    <source>
        <dbReference type="ARBA" id="ARBA00023125"/>
    </source>
</evidence>